<accession>A0E0A3</accession>
<evidence type="ECO:0008006" key="3">
    <source>
        <dbReference type="Google" id="ProtNLM"/>
    </source>
</evidence>
<reference evidence="1 2" key="1">
    <citation type="journal article" date="2006" name="Nature">
        <title>Global trends of whole-genome duplications revealed by the ciliate Paramecium tetraurelia.</title>
        <authorList>
            <consortium name="Genoscope"/>
            <person name="Aury J.-M."/>
            <person name="Jaillon O."/>
            <person name="Duret L."/>
            <person name="Noel B."/>
            <person name="Jubin C."/>
            <person name="Porcel B.M."/>
            <person name="Segurens B."/>
            <person name="Daubin V."/>
            <person name="Anthouard V."/>
            <person name="Aiach N."/>
            <person name="Arnaiz O."/>
            <person name="Billaut A."/>
            <person name="Beisson J."/>
            <person name="Blanc I."/>
            <person name="Bouhouche K."/>
            <person name="Camara F."/>
            <person name="Duharcourt S."/>
            <person name="Guigo R."/>
            <person name="Gogendeau D."/>
            <person name="Katinka M."/>
            <person name="Keller A.-M."/>
            <person name="Kissmehl R."/>
            <person name="Klotz C."/>
            <person name="Koll F."/>
            <person name="Le Moue A."/>
            <person name="Lepere C."/>
            <person name="Malinsky S."/>
            <person name="Nowacki M."/>
            <person name="Nowak J.K."/>
            <person name="Plattner H."/>
            <person name="Poulain J."/>
            <person name="Ruiz F."/>
            <person name="Serrano V."/>
            <person name="Zagulski M."/>
            <person name="Dessen P."/>
            <person name="Betermier M."/>
            <person name="Weissenbach J."/>
            <person name="Scarpelli C."/>
            <person name="Schachter V."/>
            <person name="Sperling L."/>
            <person name="Meyer E."/>
            <person name="Cohen J."/>
            <person name="Wincker P."/>
        </authorList>
    </citation>
    <scope>NUCLEOTIDE SEQUENCE [LARGE SCALE GENOMIC DNA]</scope>
    <source>
        <strain evidence="1 2">Stock d4-2</strain>
    </source>
</reference>
<gene>
    <name evidence="1" type="ORF">GSPATT00021888001</name>
</gene>
<dbReference type="Proteomes" id="UP000000600">
    <property type="component" value="Unassembled WGS sequence"/>
</dbReference>
<evidence type="ECO:0000313" key="2">
    <source>
        <dbReference type="Proteomes" id="UP000000600"/>
    </source>
</evidence>
<organism evidence="1 2">
    <name type="scientific">Paramecium tetraurelia</name>
    <dbReference type="NCBI Taxonomy" id="5888"/>
    <lineage>
        <taxon>Eukaryota</taxon>
        <taxon>Sar</taxon>
        <taxon>Alveolata</taxon>
        <taxon>Ciliophora</taxon>
        <taxon>Intramacronucleata</taxon>
        <taxon>Oligohymenophorea</taxon>
        <taxon>Peniculida</taxon>
        <taxon>Parameciidae</taxon>
        <taxon>Paramecium</taxon>
    </lineage>
</organism>
<proteinExistence type="predicted"/>
<dbReference type="AlphaFoldDB" id="A0E0A3"/>
<dbReference type="EMBL" id="CT868651">
    <property type="protein sequence ID" value="CAK88720.1"/>
    <property type="molecule type" value="Genomic_DNA"/>
</dbReference>
<protein>
    <recommendedName>
        <fullName evidence="3">Fatty acid desaturase domain-containing protein</fullName>
    </recommendedName>
</protein>
<name>A0E0A3_PARTE</name>
<sequence length="102" mass="12348">MVERWTWLKGALCTIDRNYPLWIDDLHFEIGTTHVVHHVFSELPHYNTRFYYFVIIYRKQMSMQKLEIYIIKMPKNMDIPFNSASLVGVEHKGNRVWKFDKA</sequence>
<dbReference type="HOGENOM" id="CLU_2282909_0_0_1"/>
<dbReference type="OrthoDB" id="1461976at2759"/>
<dbReference type="GeneID" id="5041902"/>
<dbReference type="KEGG" id="ptm:GSPATT00021888001"/>
<keyword evidence="2" id="KW-1185">Reference proteome</keyword>
<dbReference type="InterPro" id="IPR012171">
    <property type="entry name" value="Fatty_acid_desaturase"/>
</dbReference>
<dbReference type="InParanoid" id="A0E0A3"/>
<dbReference type="PANTHER" id="PTHR32100">
    <property type="entry name" value="OMEGA-6 FATTY ACID DESATURASE, CHLOROPLASTIC"/>
    <property type="match status" value="1"/>
</dbReference>
<evidence type="ECO:0000313" key="1">
    <source>
        <dbReference type="EMBL" id="CAK88720.1"/>
    </source>
</evidence>
<dbReference type="GO" id="GO:0016491">
    <property type="term" value="F:oxidoreductase activity"/>
    <property type="evidence" value="ECO:0007669"/>
    <property type="project" value="InterPro"/>
</dbReference>
<dbReference type="RefSeq" id="XP_001456117.1">
    <property type="nucleotide sequence ID" value="XM_001456080.1"/>
</dbReference>
<dbReference type="STRING" id="5888.A0E0A3"/>